<dbReference type="PANTHER" id="PTHR44757">
    <property type="entry name" value="DIGUANYLATE CYCLASE DGCP"/>
    <property type="match status" value="1"/>
</dbReference>
<dbReference type="PROSITE" id="PS50113">
    <property type="entry name" value="PAC"/>
    <property type="match status" value="1"/>
</dbReference>
<evidence type="ECO:0000313" key="6">
    <source>
        <dbReference type="EMBL" id="SCL32080.1"/>
    </source>
</evidence>
<dbReference type="Gene3D" id="3.20.20.450">
    <property type="entry name" value="EAL domain"/>
    <property type="match status" value="1"/>
</dbReference>
<dbReference type="PROSITE" id="PS50112">
    <property type="entry name" value="PAS"/>
    <property type="match status" value="1"/>
</dbReference>
<dbReference type="InterPro" id="IPR043128">
    <property type="entry name" value="Rev_trsase/Diguanyl_cyclase"/>
</dbReference>
<organism evidence="6 7">
    <name type="scientific">Micromonospora inyonensis</name>
    <dbReference type="NCBI Taxonomy" id="47866"/>
    <lineage>
        <taxon>Bacteria</taxon>
        <taxon>Bacillati</taxon>
        <taxon>Actinomycetota</taxon>
        <taxon>Actinomycetes</taxon>
        <taxon>Micromonosporales</taxon>
        <taxon>Micromonosporaceae</taxon>
        <taxon>Micromonospora</taxon>
    </lineage>
</organism>
<protein>
    <submittedName>
        <fullName evidence="6">PAS domain S-box-containing protein/diguanylate cyclase (GGDEF) domain-containing protein</fullName>
    </submittedName>
</protein>
<reference evidence="7" key="1">
    <citation type="submission" date="2016-06" db="EMBL/GenBank/DDBJ databases">
        <authorList>
            <person name="Varghese N."/>
        </authorList>
    </citation>
    <scope>NUCLEOTIDE SEQUENCE [LARGE SCALE GENOMIC DNA]</scope>
    <source>
        <strain evidence="7">DSM 46123</strain>
    </source>
</reference>
<dbReference type="SMART" id="SM00052">
    <property type="entry name" value="EAL"/>
    <property type="match status" value="1"/>
</dbReference>
<feature type="domain" description="GGDEF" evidence="5">
    <location>
        <begin position="333"/>
        <end position="467"/>
    </location>
</feature>
<dbReference type="SMART" id="SM00086">
    <property type="entry name" value="PAC"/>
    <property type="match status" value="1"/>
</dbReference>
<dbReference type="Proteomes" id="UP000198906">
    <property type="component" value="Unassembled WGS sequence"/>
</dbReference>
<feature type="compositionally biased region" description="Basic and acidic residues" evidence="1">
    <location>
        <begin position="108"/>
        <end position="121"/>
    </location>
</feature>
<dbReference type="SMART" id="SM00091">
    <property type="entry name" value="PAS"/>
    <property type="match status" value="1"/>
</dbReference>
<dbReference type="NCBIfam" id="TIGR00229">
    <property type="entry name" value="sensory_box"/>
    <property type="match status" value="1"/>
</dbReference>
<dbReference type="InterPro" id="IPR035919">
    <property type="entry name" value="EAL_sf"/>
</dbReference>
<dbReference type="STRING" id="47866.GA0074694_6162"/>
<dbReference type="CDD" id="cd01949">
    <property type="entry name" value="GGDEF"/>
    <property type="match status" value="1"/>
</dbReference>
<feature type="domain" description="PAC" evidence="3">
    <location>
        <begin position="250"/>
        <end position="302"/>
    </location>
</feature>
<dbReference type="PANTHER" id="PTHR44757:SF2">
    <property type="entry name" value="BIOFILM ARCHITECTURE MAINTENANCE PROTEIN MBAA"/>
    <property type="match status" value="1"/>
</dbReference>
<dbReference type="Gene3D" id="3.30.70.270">
    <property type="match status" value="1"/>
</dbReference>
<gene>
    <name evidence="6" type="ORF">GA0074694_6162</name>
</gene>
<dbReference type="PROSITE" id="PS50883">
    <property type="entry name" value="EAL"/>
    <property type="match status" value="1"/>
</dbReference>
<dbReference type="Gene3D" id="3.30.450.20">
    <property type="entry name" value="PAS domain"/>
    <property type="match status" value="1"/>
</dbReference>
<dbReference type="SUPFAM" id="SSF55785">
    <property type="entry name" value="PYP-like sensor domain (PAS domain)"/>
    <property type="match status" value="1"/>
</dbReference>
<evidence type="ECO:0000259" key="4">
    <source>
        <dbReference type="PROSITE" id="PS50883"/>
    </source>
</evidence>
<evidence type="ECO:0000256" key="1">
    <source>
        <dbReference type="SAM" id="MobiDB-lite"/>
    </source>
</evidence>
<dbReference type="InterPro" id="IPR001633">
    <property type="entry name" value="EAL_dom"/>
</dbReference>
<evidence type="ECO:0000259" key="2">
    <source>
        <dbReference type="PROSITE" id="PS50112"/>
    </source>
</evidence>
<dbReference type="InterPro" id="IPR000160">
    <property type="entry name" value="GGDEF_dom"/>
</dbReference>
<dbReference type="Pfam" id="PF08447">
    <property type="entry name" value="PAS_3"/>
    <property type="match status" value="1"/>
</dbReference>
<name>A0A1C6SRK3_9ACTN</name>
<dbReference type="InterPro" id="IPR001610">
    <property type="entry name" value="PAC"/>
</dbReference>
<dbReference type="InterPro" id="IPR052155">
    <property type="entry name" value="Biofilm_reg_signaling"/>
</dbReference>
<proteinExistence type="predicted"/>
<sequence length="738" mass="79948">MSGSTGEPDDEGLRHPGARRYAADWARAVRRLGFVPLSAAETERLLLVHTVRLADALRAAVFTSQPAEDVGRALVEAHLTEPRVLDWSVRALGTRFLAEVLPEQPEAPEQREVPEQPEASEQRDVADVAGRVAALQGALAAGFARALRDRTFTQQERIARSAWQARDDVEQALRDSEARFRAVFTGAAIGIGIAGTDGQIIDVNQSFADMLGYTPAELRETNVAALFHVDDAAGMWELYQDLIAGRHDSVRTEKRYRRKDGSVVWTDLAASLIRYDDGRPRFTVAMIEDITDRHELQQRLRFQALHDPLTGLPNRTLFFETLGGLFAQATPEHRVGVCFLDLDGFKAINDSLGHDLGDRLLVVIGERLASCVAEHGHLVARMGGDEFVILVDGGDGLDRAIEVAESALTAVAAPVHVAGQQLAVSASVGIVDCAVGQTSVSELMKAADTTLYWAKAEGRGRWAVYDPERGARDIARSALAAGLPAALERGEFVVHYQPIVSLLDSTMVAVEALVRWQHPELGLLGPDAFIGLAEETGLIVQLGRWVLDRACRDARGWLTEFPDARLVVSVNLAARQADDPAIVATVAEVLSSSGLPADLLQLELTESAVMGTAGEPLRSLHRLSDLGVRLAIDDFGTGYSNLAYLRRLPIHSLKLAGPFVEGIRADGPDSPAGHRDERIVDALVRLAHAVELWVTAEAVETAAQAELLRALRCDTGQGRFFGPPAPADEITARLRGEP</sequence>
<dbReference type="InterPro" id="IPR000014">
    <property type="entry name" value="PAS"/>
</dbReference>
<dbReference type="Pfam" id="PF00990">
    <property type="entry name" value="GGDEF"/>
    <property type="match status" value="1"/>
</dbReference>
<dbReference type="InterPro" id="IPR013655">
    <property type="entry name" value="PAS_fold_3"/>
</dbReference>
<feature type="region of interest" description="Disordered" evidence="1">
    <location>
        <begin position="102"/>
        <end position="121"/>
    </location>
</feature>
<accession>A0A1C6SRK3</accession>
<dbReference type="CDD" id="cd01948">
    <property type="entry name" value="EAL"/>
    <property type="match status" value="1"/>
</dbReference>
<keyword evidence="7" id="KW-1185">Reference proteome</keyword>
<evidence type="ECO:0000313" key="7">
    <source>
        <dbReference type="Proteomes" id="UP000198906"/>
    </source>
</evidence>
<dbReference type="InterPro" id="IPR035965">
    <property type="entry name" value="PAS-like_dom_sf"/>
</dbReference>
<dbReference type="InterPro" id="IPR000700">
    <property type="entry name" value="PAS-assoc_C"/>
</dbReference>
<dbReference type="NCBIfam" id="TIGR00254">
    <property type="entry name" value="GGDEF"/>
    <property type="match status" value="1"/>
</dbReference>
<evidence type="ECO:0000259" key="3">
    <source>
        <dbReference type="PROSITE" id="PS50113"/>
    </source>
</evidence>
<dbReference type="SUPFAM" id="SSF141868">
    <property type="entry name" value="EAL domain-like"/>
    <property type="match status" value="1"/>
</dbReference>
<dbReference type="SMART" id="SM00267">
    <property type="entry name" value="GGDEF"/>
    <property type="match status" value="1"/>
</dbReference>
<dbReference type="PROSITE" id="PS50887">
    <property type="entry name" value="GGDEF"/>
    <property type="match status" value="1"/>
</dbReference>
<feature type="domain" description="PAS" evidence="2">
    <location>
        <begin position="176"/>
        <end position="246"/>
    </location>
</feature>
<dbReference type="InterPro" id="IPR029787">
    <property type="entry name" value="Nucleotide_cyclase"/>
</dbReference>
<dbReference type="EMBL" id="FMHU01000002">
    <property type="protein sequence ID" value="SCL32080.1"/>
    <property type="molecule type" value="Genomic_DNA"/>
</dbReference>
<dbReference type="Pfam" id="PF00563">
    <property type="entry name" value="EAL"/>
    <property type="match status" value="1"/>
</dbReference>
<feature type="domain" description="EAL" evidence="4">
    <location>
        <begin position="476"/>
        <end position="738"/>
    </location>
</feature>
<dbReference type="AlphaFoldDB" id="A0A1C6SRK3"/>
<dbReference type="CDD" id="cd00130">
    <property type="entry name" value="PAS"/>
    <property type="match status" value="1"/>
</dbReference>
<evidence type="ECO:0000259" key="5">
    <source>
        <dbReference type="PROSITE" id="PS50887"/>
    </source>
</evidence>
<dbReference type="SUPFAM" id="SSF55073">
    <property type="entry name" value="Nucleotide cyclase"/>
    <property type="match status" value="1"/>
</dbReference>